<reference evidence="2" key="1">
    <citation type="journal article" date="2014" name="Int. J. Syst. Evol. Microbiol.">
        <title>Complete genome sequence of Corynebacterium casei LMG S-19264T (=DSM 44701T), isolated from a smear-ripened cheese.</title>
        <authorList>
            <consortium name="US DOE Joint Genome Institute (JGI-PGF)"/>
            <person name="Walter F."/>
            <person name="Albersmeier A."/>
            <person name="Kalinowski J."/>
            <person name="Ruckert C."/>
        </authorList>
    </citation>
    <scope>NUCLEOTIDE SEQUENCE</scope>
    <source>
        <strain evidence="2">CGMCC 4.7299</strain>
    </source>
</reference>
<evidence type="ECO:0000313" key="3">
    <source>
        <dbReference type="Proteomes" id="UP000656042"/>
    </source>
</evidence>
<keyword evidence="1" id="KW-0472">Membrane</keyword>
<proteinExistence type="predicted"/>
<dbReference type="EMBL" id="BMMX01000002">
    <property type="protein sequence ID" value="GGK79852.1"/>
    <property type="molecule type" value="Genomic_DNA"/>
</dbReference>
<dbReference type="Proteomes" id="UP000656042">
    <property type="component" value="Unassembled WGS sequence"/>
</dbReference>
<organism evidence="2 3">
    <name type="scientific">Mangrovihabitans endophyticus</name>
    <dbReference type="NCBI Taxonomy" id="1751298"/>
    <lineage>
        <taxon>Bacteria</taxon>
        <taxon>Bacillati</taxon>
        <taxon>Actinomycetota</taxon>
        <taxon>Actinomycetes</taxon>
        <taxon>Micromonosporales</taxon>
        <taxon>Micromonosporaceae</taxon>
        <taxon>Mangrovihabitans</taxon>
    </lineage>
</organism>
<feature type="transmembrane region" description="Helical" evidence="1">
    <location>
        <begin position="69"/>
        <end position="87"/>
    </location>
</feature>
<evidence type="ECO:0000313" key="2">
    <source>
        <dbReference type="EMBL" id="GGK79852.1"/>
    </source>
</evidence>
<keyword evidence="1" id="KW-1133">Transmembrane helix</keyword>
<name>A0A8J3BXR1_9ACTN</name>
<gene>
    <name evidence="2" type="ORF">GCM10012284_12340</name>
</gene>
<protein>
    <submittedName>
        <fullName evidence="2">Uncharacterized protein</fullName>
    </submittedName>
</protein>
<evidence type="ECO:0000256" key="1">
    <source>
        <dbReference type="SAM" id="Phobius"/>
    </source>
</evidence>
<feature type="transmembrane region" description="Helical" evidence="1">
    <location>
        <begin position="99"/>
        <end position="117"/>
    </location>
</feature>
<feature type="transmembrane region" description="Helical" evidence="1">
    <location>
        <begin position="123"/>
        <end position="142"/>
    </location>
</feature>
<reference evidence="2" key="2">
    <citation type="submission" date="2020-09" db="EMBL/GenBank/DDBJ databases">
        <authorList>
            <person name="Sun Q."/>
            <person name="Zhou Y."/>
        </authorList>
    </citation>
    <scope>NUCLEOTIDE SEQUENCE</scope>
    <source>
        <strain evidence="2">CGMCC 4.7299</strain>
    </source>
</reference>
<accession>A0A8J3BXR1</accession>
<keyword evidence="3" id="KW-1185">Reference proteome</keyword>
<sequence length="152" mass="15042">MIARLPGLAIGTAIAAILVTTGRPVTGGLAALSVVFAVAATRWTGCATPSAASAIAGLTADQLPPSPRLTTGPTVVLAVLLTAYLLIADGPFIRPRTWAPALAAITAIAITVAATALHLPAPAVVAGLAAVSATAIVAVHPLHHTENHGHHS</sequence>
<keyword evidence="1" id="KW-0812">Transmembrane</keyword>
<comment type="caution">
    <text evidence="2">The sequence shown here is derived from an EMBL/GenBank/DDBJ whole genome shotgun (WGS) entry which is preliminary data.</text>
</comment>
<dbReference type="RefSeq" id="WP_189078095.1">
    <property type="nucleotide sequence ID" value="NZ_BMMX01000002.1"/>
</dbReference>
<dbReference type="AlphaFoldDB" id="A0A8J3BXR1"/>